<evidence type="ECO:0000256" key="3">
    <source>
        <dbReference type="ARBA" id="ARBA00022840"/>
    </source>
</evidence>
<feature type="domain" description="ABC transporter" evidence="4">
    <location>
        <begin position="44"/>
        <end position="272"/>
    </location>
</feature>
<proteinExistence type="predicted"/>
<dbReference type="InterPro" id="IPR003593">
    <property type="entry name" value="AAA+_ATPase"/>
</dbReference>
<evidence type="ECO:0000313" key="5">
    <source>
        <dbReference type="Proteomes" id="UP000504610"/>
    </source>
</evidence>
<dbReference type="InterPro" id="IPR015856">
    <property type="entry name" value="ABC_transpr_CbiO/EcfA_su"/>
</dbReference>
<dbReference type="RefSeq" id="XP_018470813.1">
    <property type="nucleotide sequence ID" value="XM_018615311.2"/>
</dbReference>
<name>A0A6J0MFW3_RAPSA</name>
<dbReference type="FunFam" id="3.40.50.300:FF:001360">
    <property type="entry name" value="ABC transporter I family member 10"/>
    <property type="match status" value="1"/>
</dbReference>
<dbReference type="KEGG" id="rsz:108842409"/>
<dbReference type="OrthoDB" id="6500128at2759"/>
<dbReference type="InterPro" id="IPR050334">
    <property type="entry name" value="Molybdenum_import_ModC"/>
</dbReference>
<sequence length="276" mass="29969">MMSGSCLFSASPPPPPPCHFPLRSIPSVIPSVYRRTGVSDDVAVECRNLCFSATTRPGISVPILRDCSFRIPSGQLWMLLGPNGCGKSTLLKILAGVVNPTSGNIFVEKPKNFVFQNPDHQVVMPTVEADVAFGLGKYPDMSLEEVKSRVITALDAVGMRDYMQRPIQTLSGGQKQRVAIAGALAEACKVLLLDELTTFLDESDQLGVIKAVKELINAKKGGDVTALWVTHRLEELEYADGAVYMENGRVVRHGDAATVLDFIKAKQSSYIDQIGF</sequence>
<dbReference type="Pfam" id="PF00005">
    <property type="entry name" value="ABC_tran"/>
    <property type="match status" value="1"/>
</dbReference>
<dbReference type="GO" id="GO:0005524">
    <property type="term" value="F:ATP binding"/>
    <property type="evidence" value="ECO:0007669"/>
    <property type="project" value="UniProtKB-KW"/>
</dbReference>
<dbReference type="InterPro" id="IPR003439">
    <property type="entry name" value="ABC_transporter-like_ATP-bd"/>
</dbReference>
<dbReference type="Proteomes" id="UP000504610">
    <property type="component" value="Chromosome 2"/>
</dbReference>
<dbReference type="PANTHER" id="PTHR43514">
    <property type="entry name" value="ABC TRANSPORTER I FAMILY MEMBER 10"/>
    <property type="match status" value="1"/>
</dbReference>
<dbReference type="GO" id="GO:0055085">
    <property type="term" value="P:transmembrane transport"/>
    <property type="evidence" value="ECO:0007669"/>
    <property type="project" value="InterPro"/>
</dbReference>
<evidence type="ECO:0000256" key="1">
    <source>
        <dbReference type="ARBA" id="ARBA00022448"/>
    </source>
</evidence>
<dbReference type="PROSITE" id="PS00211">
    <property type="entry name" value="ABC_TRANSPORTER_1"/>
    <property type="match status" value="1"/>
</dbReference>
<dbReference type="InterPro" id="IPR017871">
    <property type="entry name" value="ABC_transporter-like_CS"/>
</dbReference>
<keyword evidence="1" id="KW-0813">Transport</keyword>
<dbReference type="GO" id="GO:0016020">
    <property type="term" value="C:membrane"/>
    <property type="evidence" value="ECO:0007669"/>
    <property type="project" value="InterPro"/>
</dbReference>
<dbReference type="PROSITE" id="PS50893">
    <property type="entry name" value="ABC_TRANSPORTER_2"/>
    <property type="match status" value="1"/>
</dbReference>
<organism evidence="5 6">
    <name type="scientific">Raphanus sativus</name>
    <name type="common">Radish</name>
    <name type="synonym">Raphanus raphanistrum var. sativus</name>
    <dbReference type="NCBI Taxonomy" id="3726"/>
    <lineage>
        <taxon>Eukaryota</taxon>
        <taxon>Viridiplantae</taxon>
        <taxon>Streptophyta</taxon>
        <taxon>Embryophyta</taxon>
        <taxon>Tracheophyta</taxon>
        <taxon>Spermatophyta</taxon>
        <taxon>Magnoliopsida</taxon>
        <taxon>eudicotyledons</taxon>
        <taxon>Gunneridae</taxon>
        <taxon>Pentapetalae</taxon>
        <taxon>rosids</taxon>
        <taxon>malvids</taxon>
        <taxon>Brassicales</taxon>
        <taxon>Brassicaceae</taxon>
        <taxon>Brassiceae</taxon>
        <taxon>Raphanus</taxon>
    </lineage>
</organism>
<keyword evidence="5" id="KW-1185">Reference proteome</keyword>
<dbReference type="PANTHER" id="PTHR43514:SF4">
    <property type="entry name" value="ABC TRANSPORTER I FAMILY MEMBER 10"/>
    <property type="match status" value="1"/>
</dbReference>
<evidence type="ECO:0000256" key="2">
    <source>
        <dbReference type="ARBA" id="ARBA00022741"/>
    </source>
</evidence>
<dbReference type="GO" id="GO:0009941">
    <property type="term" value="C:chloroplast envelope"/>
    <property type="evidence" value="ECO:0007669"/>
    <property type="project" value="TreeGrafter"/>
</dbReference>
<dbReference type="GO" id="GO:0016887">
    <property type="term" value="F:ATP hydrolysis activity"/>
    <property type="evidence" value="ECO:0007669"/>
    <property type="project" value="InterPro"/>
</dbReference>
<dbReference type="AlphaFoldDB" id="A0A6J0MFW3"/>
<reference evidence="6" key="2">
    <citation type="submission" date="2025-08" db="UniProtKB">
        <authorList>
            <consortium name="RefSeq"/>
        </authorList>
    </citation>
    <scope>IDENTIFICATION</scope>
    <source>
        <tissue evidence="6">Leaf</tissue>
    </source>
</reference>
<evidence type="ECO:0000313" key="6">
    <source>
        <dbReference type="RefSeq" id="XP_018470813.1"/>
    </source>
</evidence>
<dbReference type="SMART" id="SM00382">
    <property type="entry name" value="AAA"/>
    <property type="match status" value="1"/>
</dbReference>
<accession>A0A6J0MFW3</accession>
<dbReference type="GeneID" id="108842409"/>
<gene>
    <name evidence="6" type="primary">LOC108842409</name>
</gene>
<protein>
    <submittedName>
        <fullName evidence="6">ABC transporter I family member 10</fullName>
    </submittedName>
</protein>
<dbReference type="InterPro" id="IPR027417">
    <property type="entry name" value="P-loop_NTPase"/>
</dbReference>
<reference evidence="5" key="1">
    <citation type="journal article" date="2019" name="Database">
        <title>The radish genome database (RadishGD): an integrated information resource for radish genomics.</title>
        <authorList>
            <person name="Yu H.J."/>
            <person name="Baek S."/>
            <person name="Lee Y.J."/>
            <person name="Cho A."/>
            <person name="Mun J.H."/>
        </authorList>
    </citation>
    <scope>NUCLEOTIDE SEQUENCE [LARGE SCALE GENOMIC DNA]</scope>
    <source>
        <strain evidence="5">cv. WK10039</strain>
    </source>
</reference>
<dbReference type="Gene3D" id="3.40.50.300">
    <property type="entry name" value="P-loop containing nucleotide triphosphate hydrolases"/>
    <property type="match status" value="1"/>
</dbReference>
<keyword evidence="3" id="KW-0067">ATP-binding</keyword>
<evidence type="ECO:0000259" key="4">
    <source>
        <dbReference type="PROSITE" id="PS50893"/>
    </source>
</evidence>
<keyword evidence="2" id="KW-0547">Nucleotide-binding</keyword>
<dbReference type="SUPFAM" id="SSF52540">
    <property type="entry name" value="P-loop containing nucleoside triphosphate hydrolases"/>
    <property type="match status" value="1"/>
</dbReference>
<dbReference type="CDD" id="cd03225">
    <property type="entry name" value="ABC_cobalt_CbiO_domain1"/>
    <property type="match status" value="1"/>
</dbReference>